<keyword evidence="1" id="KW-1133">Transmembrane helix</keyword>
<keyword evidence="1" id="KW-0472">Membrane</keyword>
<gene>
    <name evidence="2" type="ORF">HR065_00630</name>
</gene>
<dbReference type="RefSeq" id="WP_178733992.1">
    <property type="nucleotide sequence ID" value="NZ_JABUOH010000019.1"/>
</dbReference>
<protein>
    <submittedName>
        <fullName evidence="2">Uncharacterized protein</fullName>
    </submittedName>
</protein>
<evidence type="ECO:0000313" key="2">
    <source>
        <dbReference type="EMBL" id="NWN45591.1"/>
    </source>
</evidence>
<organism evidence="2 3">
    <name type="scientific">Candidatus Phytoplasma pruni</name>
    <dbReference type="NCBI Taxonomy" id="479893"/>
    <lineage>
        <taxon>Bacteria</taxon>
        <taxon>Bacillati</taxon>
        <taxon>Mycoplasmatota</taxon>
        <taxon>Mollicutes</taxon>
        <taxon>Acholeplasmatales</taxon>
        <taxon>Acholeplasmataceae</taxon>
        <taxon>Candidatus Phytoplasma</taxon>
        <taxon>16SrIII (X-disease group)</taxon>
    </lineage>
</organism>
<comment type="caution">
    <text evidence="2">The sequence shown here is derived from an EMBL/GenBank/DDBJ whole genome shotgun (WGS) entry which is preliminary data.</text>
</comment>
<keyword evidence="3" id="KW-1185">Reference proteome</keyword>
<feature type="transmembrane region" description="Helical" evidence="1">
    <location>
        <begin position="121"/>
        <end position="142"/>
    </location>
</feature>
<evidence type="ECO:0000313" key="3">
    <source>
        <dbReference type="Proteomes" id="UP000568109"/>
    </source>
</evidence>
<accession>A0A851HC32</accession>
<keyword evidence="1" id="KW-0812">Transmembrane</keyword>
<dbReference type="AlphaFoldDB" id="A0A851HC32"/>
<feature type="transmembrane region" description="Helical" evidence="1">
    <location>
        <begin position="46"/>
        <end position="68"/>
    </location>
</feature>
<feature type="transmembrane region" description="Helical" evidence="1">
    <location>
        <begin position="6"/>
        <end position="25"/>
    </location>
</feature>
<dbReference type="Proteomes" id="UP000568109">
    <property type="component" value="Unassembled WGS sequence"/>
</dbReference>
<dbReference type="EMBL" id="JABUOH010000019">
    <property type="protein sequence ID" value="NWN45591.1"/>
    <property type="molecule type" value="Genomic_DNA"/>
</dbReference>
<evidence type="ECO:0000256" key="1">
    <source>
        <dbReference type="SAM" id="Phobius"/>
    </source>
</evidence>
<name>A0A851HC32_9MOLU</name>
<sequence>MFLDTFIGVILFGTGYYLTAIKNKAFLGTNVLTKIITKITKQKQSFFIKLNFVFDVLIVLASTCLFGFELFEEKLWFLDIIFYPLVSPSVLYVLGKNIALIIVEMKKQEKNNFLKENAFKICILFCSCIITIISTFILYKYFR</sequence>
<feature type="transmembrane region" description="Helical" evidence="1">
    <location>
        <begin position="80"/>
        <end position="100"/>
    </location>
</feature>
<reference evidence="2 3" key="1">
    <citation type="submission" date="2020-06" db="EMBL/GenBank/DDBJ databases">
        <title>Draft genome sequence of Candidatus Phytoplasma pruni (X-disease group, subgroup 16SrIII-B) strain ChTDIII from Argentina.</title>
        <authorList>
            <person name="Fernandez F.D."/>
            <person name="Zuebert C."/>
            <person name="Huettel B."/>
            <person name="Kube M."/>
            <person name="Conci L.R."/>
        </authorList>
    </citation>
    <scope>NUCLEOTIDE SEQUENCE [LARGE SCALE GENOMIC DNA]</scope>
    <source>
        <strain evidence="2 3">ChTDIII</strain>
    </source>
</reference>
<proteinExistence type="predicted"/>